<organism evidence="1 2">
    <name type="scientific">Stephania cephalantha</name>
    <dbReference type="NCBI Taxonomy" id="152367"/>
    <lineage>
        <taxon>Eukaryota</taxon>
        <taxon>Viridiplantae</taxon>
        <taxon>Streptophyta</taxon>
        <taxon>Embryophyta</taxon>
        <taxon>Tracheophyta</taxon>
        <taxon>Spermatophyta</taxon>
        <taxon>Magnoliopsida</taxon>
        <taxon>Ranunculales</taxon>
        <taxon>Menispermaceae</taxon>
        <taxon>Menispermoideae</taxon>
        <taxon>Cissampelideae</taxon>
        <taxon>Stephania</taxon>
    </lineage>
</organism>
<comment type="caution">
    <text evidence="1">The sequence shown here is derived from an EMBL/GenBank/DDBJ whole genome shotgun (WGS) entry which is preliminary data.</text>
</comment>
<dbReference type="EMBL" id="JBBNAG010000004">
    <property type="protein sequence ID" value="KAK9139401.1"/>
    <property type="molecule type" value="Genomic_DNA"/>
</dbReference>
<evidence type="ECO:0000313" key="2">
    <source>
        <dbReference type="Proteomes" id="UP001419268"/>
    </source>
</evidence>
<evidence type="ECO:0000313" key="1">
    <source>
        <dbReference type="EMBL" id="KAK9139401.1"/>
    </source>
</evidence>
<dbReference type="Proteomes" id="UP001419268">
    <property type="component" value="Unassembled WGS sequence"/>
</dbReference>
<gene>
    <name evidence="1" type="ORF">Scep_009082</name>
</gene>
<protein>
    <submittedName>
        <fullName evidence="1">Uncharacterized protein</fullName>
    </submittedName>
</protein>
<dbReference type="AlphaFoldDB" id="A0AAP0JSF1"/>
<name>A0AAP0JSF1_9MAGN</name>
<accession>A0AAP0JSF1</accession>
<proteinExistence type="predicted"/>
<reference evidence="1 2" key="1">
    <citation type="submission" date="2024-01" db="EMBL/GenBank/DDBJ databases">
        <title>Genome assemblies of Stephania.</title>
        <authorList>
            <person name="Yang L."/>
        </authorList>
    </citation>
    <scope>NUCLEOTIDE SEQUENCE [LARGE SCALE GENOMIC DNA]</scope>
    <source>
        <strain evidence="1">JXDWG</strain>
        <tissue evidence="1">Leaf</tissue>
    </source>
</reference>
<keyword evidence="2" id="KW-1185">Reference proteome</keyword>
<sequence>MASAAATWVCSARPLSETPKTQGFLLTMGFSHAISRTGIDLISFRSSNSSSRGLCNEDRRRFNDLTKPFRLTCSSKKHRFVSSGMNIVISGYWVGPEVEDGCGYTEAIVVQVFKY</sequence>